<proteinExistence type="predicted"/>
<accession>A0A6P2D5A9</accession>
<dbReference type="InterPro" id="IPR011990">
    <property type="entry name" value="TPR-like_helical_dom_sf"/>
</dbReference>
<feature type="compositionally biased region" description="Basic and acidic residues" evidence="1">
    <location>
        <begin position="395"/>
        <end position="406"/>
    </location>
</feature>
<dbReference type="Gene3D" id="1.25.40.10">
    <property type="entry name" value="Tetratricopeptide repeat domain"/>
    <property type="match status" value="2"/>
</dbReference>
<evidence type="ECO:0000313" key="3">
    <source>
        <dbReference type="Proteomes" id="UP000464178"/>
    </source>
</evidence>
<sequence>MWVREWDEGERRMPKPADSRVRPGRTGVLVAAAVLLCAPGCHTARNFKERVTNATAPLFSSHYDDPRAEEKLAAAEQLFKEQQYDKARSEFRTLADNQGNPAALAERARYMQAECRYKLGQYPEAADTYHKVLIDFPTGTYRRDCCARMFEICDLWLNDFRAEKDRRVAAGETGVLRWHPSWPKPLDRSRPAIDQEGRTLEALERIHTHDITGPTADKAIFWCGYVNFIRGNFDEADQFFSQLVELHSDSPLRPEAMAFAIQAKNNATGGASYDGRKCAEALHLIQVAEATVPELANDPSKAEKLTRAKFAIRSQQAEKDFLTAEYYERTGHPGSAVFYYELVRRRYAGTRYSDLATEKKDRLVKLMHDGRPAPGNDPFAIAKAKWNELFGRHQTAPDDEKDRPRVDPSLMPVGGPPPSDGTGNTRP</sequence>
<evidence type="ECO:0000256" key="1">
    <source>
        <dbReference type="SAM" id="MobiDB-lite"/>
    </source>
</evidence>
<gene>
    <name evidence="2" type="ORF">SOIL9_31040</name>
</gene>
<dbReference type="Pfam" id="PF13174">
    <property type="entry name" value="TPR_6"/>
    <property type="match status" value="1"/>
</dbReference>
<evidence type="ECO:0000313" key="2">
    <source>
        <dbReference type="EMBL" id="VTR94610.1"/>
    </source>
</evidence>
<protein>
    <recommendedName>
        <fullName evidence="4">Outer membrane lipoprotein BamD-like domain-containing protein</fullName>
    </recommendedName>
</protein>
<organism evidence="2 3">
    <name type="scientific">Gemmata massiliana</name>
    <dbReference type="NCBI Taxonomy" id="1210884"/>
    <lineage>
        <taxon>Bacteria</taxon>
        <taxon>Pseudomonadati</taxon>
        <taxon>Planctomycetota</taxon>
        <taxon>Planctomycetia</taxon>
        <taxon>Gemmatales</taxon>
        <taxon>Gemmataceae</taxon>
        <taxon>Gemmata</taxon>
    </lineage>
</organism>
<feature type="region of interest" description="Disordered" evidence="1">
    <location>
        <begin position="1"/>
        <end position="22"/>
    </location>
</feature>
<keyword evidence="3" id="KW-1185">Reference proteome</keyword>
<evidence type="ECO:0008006" key="4">
    <source>
        <dbReference type="Google" id="ProtNLM"/>
    </source>
</evidence>
<reference evidence="2 3" key="1">
    <citation type="submission" date="2019-05" db="EMBL/GenBank/DDBJ databases">
        <authorList>
            <consortium name="Science for Life Laboratories"/>
        </authorList>
    </citation>
    <scope>NUCLEOTIDE SEQUENCE [LARGE SCALE GENOMIC DNA]</scope>
    <source>
        <strain evidence="2">Soil9</strain>
    </source>
</reference>
<name>A0A6P2D5A9_9BACT</name>
<dbReference type="InterPro" id="IPR019734">
    <property type="entry name" value="TPR_rpt"/>
</dbReference>
<feature type="compositionally biased region" description="Basic and acidic residues" evidence="1">
    <location>
        <begin position="1"/>
        <end position="21"/>
    </location>
</feature>
<feature type="region of interest" description="Disordered" evidence="1">
    <location>
        <begin position="390"/>
        <end position="427"/>
    </location>
</feature>
<dbReference type="EMBL" id="LR593886">
    <property type="protein sequence ID" value="VTR94610.1"/>
    <property type="molecule type" value="Genomic_DNA"/>
</dbReference>
<dbReference type="AlphaFoldDB" id="A0A6P2D5A9"/>
<dbReference type="Proteomes" id="UP000464178">
    <property type="component" value="Chromosome"/>
</dbReference>
<dbReference type="SUPFAM" id="SSF48452">
    <property type="entry name" value="TPR-like"/>
    <property type="match status" value="1"/>
</dbReference>
<dbReference type="KEGG" id="gms:SOIL9_31040"/>